<sequence length="51" mass="5651">MPSLGHQVSTALLFKPIEKLAQLIVTQSSMMWNPPKSATKMGQLVKPLKNM</sequence>
<dbReference type="InParanoid" id="A0A251TSJ6"/>
<evidence type="ECO:0000313" key="1">
    <source>
        <dbReference type="EMBL" id="OTG13556.1"/>
    </source>
</evidence>
<name>A0A251TSJ6_HELAN</name>
<keyword evidence="2" id="KW-1185">Reference proteome</keyword>
<organism evidence="1 2">
    <name type="scientific">Helianthus annuus</name>
    <name type="common">Common sunflower</name>
    <dbReference type="NCBI Taxonomy" id="4232"/>
    <lineage>
        <taxon>Eukaryota</taxon>
        <taxon>Viridiplantae</taxon>
        <taxon>Streptophyta</taxon>
        <taxon>Embryophyta</taxon>
        <taxon>Tracheophyta</taxon>
        <taxon>Spermatophyta</taxon>
        <taxon>Magnoliopsida</taxon>
        <taxon>eudicotyledons</taxon>
        <taxon>Gunneridae</taxon>
        <taxon>Pentapetalae</taxon>
        <taxon>asterids</taxon>
        <taxon>campanulids</taxon>
        <taxon>Asterales</taxon>
        <taxon>Asteraceae</taxon>
        <taxon>Asteroideae</taxon>
        <taxon>Heliantheae alliance</taxon>
        <taxon>Heliantheae</taxon>
        <taxon>Helianthus</taxon>
    </lineage>
</organism>
<proteinExistence type="predicted"/>
<dbReference type="Proteomes" id="UP000215914">
    <property type="component" value="Chromosome 9"/>
</dbReference>
<dbReference type="EMBL" id="CM007898">
    <property type="protein sequence ID" value="OTG13556.1"/>
    <property type="molecule type" value="Genomic_DNA"/>
</dbReference>
<protein>
    <submittedName>
        <fullName evidence="1">Uncharacterized protein</fullName>
    </submittedName>
</protein>
<gene>
    <name evidence="1" type="ORF">HannXRQ_Chr09g0239421</name>
</gene>
<reference evidence="2" key="1">
    <citation type="journal article" date="2017" name="Nature">
        <title>The sunflower genome provides insights into oil metabolism, flowering and Asterid evolution.</title>
        <authorList>
            <person name="Badouin H."/>
            <person name="Gouzy J."/>
            <person name="Grassa C.J."/>
            <person name="Murat F."/>
            <person name="Staton S.E."/>
            <person name="Cottret L."/>
            <person name="Lelandais-Briere C."/>
            <person name="Owens G.L."/>
            <person name="Carrere S."/>
            <person name="Mayjonade B."/>
            <person name="Legrand L."/>
            <person name="Gill N."/>
            <person name="Kane N.C."/>
            <person name="Bowers J.E."/>
            <person name="Hubner S."/>
            <person name="Bellec A."/>
            <person name="Berard A."/>
            <person name="Berges H."/>
            <person name="Blanchet N."/>
            <person name="Boniface M.C."/>
            <person name="Brunel D."/>
            <person name="Catrice O."/>
            <person name="Chaidir N."/>
            <person name="Claudel C."/>
            <person name="Donnadieu C."/>
            <person name="Faraut T."/>
            <person name="Fievet G."/>
            <person name="Helmstetter N."/>
            <person name="King M."/>
            <person name="Knapp S.J."/>
            <person name="Lai Z."/>
            <person name="Le Paslier M.C."/>
            <person name="Lippi Y."/>
            <person name="Lorenzon L."/>
            <person name="Mandel J.R."/>
            <person name="Marage G."/>
            <person name="Marchand G."/>
            <person name="Marquand E."/>
            <person name="Bret-Mestries E."/>
            <person name="Morien E."/>
            <person name="Nambeesan S."/>
            <person name="Nguyen T."/>
            <person name="Pegot-Espagnet P."/>
            <person name="Pouilly N."/>
            <person name="Raftis F."/>
            <person name="Sallet E."/>
            <person name="Schiex T."/>
            <person name="Thomas J."/>
            <person name="Vandecasteele C."/>
            <person name="Vares D."/>
            <person name="Vear F."/>
            <person name="Vautrin S."/>
            <person name="Crespi M."/>
            <person name="Mangin B."/>
            <person name="Burke J.M."/>
            <person name="Salse J."/>
            <person name="Munos S."/>
            <person name="Vincourt P."/>
            <person name="Rieseberg L.H."/>
            <person name="Langlade N.B."/>
        </authorList>
    </citation>
    <scope>NUCLEOTIDE SEQUENCE [LARGE SCALE GENOMIC DNA]</scope>
    <source>
        <strain evidence="2">cv. SF193</strain>
    </source>
</reference>
<dbReference type="AlphaFoldDB" id="A0A251TSJ6"/>
<accession>A0A251TSJ6</accession>
<evidence type="ECO:0000313" key="2">
    <source>
        <dbReference type="Proteomes" id="UP000215914"/>
    </source>
</evidence>